<dbReference type="InterPro" id="IPR016055">
    <property type="entry name" value="A-D-PHexomutase_a/b/a-I/II/III"/>
</dbReference>
<dbReference type="RefSeq" id="WP_109475163.1">
    <property type="nucleotide sequence ID" value="NZ_CP081925.1"/>
</dbReference>
<comment type="cofactor">
    <cofactor evidence="1">
        <name>Mg(2+)</name>
        <dbReference type="ChEBI" id="CHEBI:18420"/>
    </cofactor>
</comment>
<dbReference type="Pfam" id="PF02878">
    <property type="entry name" value="PGM_PMM_I"/>
    <property type="match status" value="1"/>
</dbReference>
<evidence type="ECO:0000313" key="12">
    <source>
        <dbReference type="Proteomes" id="UP001207440"/>
    </source>
</evidence>
<evidence type="ECO:0000313" key="11">
    <source>
        <dbReference type="EMBL" id="MCW0524010.1"/>
    </source>
</evidence>
<dbReference type="Pfam" id="PF02879">
    <property type="entry name" value="PGM_PMM_II"/>
    <property type="match status" value="1"/>
</dbReference>
<dbReference type="InterPro" id="IPR016066">
    <property type="entry name" value="A-D-PHexomutase_CS"/>
</dbReference>
<dbReference type="PANTHER" id="PTHR45745:SF1">
    <property type="entry name" value="PHOSPHOGLUCOMUTASE 2B-RELATED"/>
    <property type="match status" value="1"/>
</dbReference>
<feature type="domain" description="Alpha-D-phosphohexomutase alpha/beta/alpha" evidence="8">
    <location>
        <begin position="43"/>
        <end position="180"/>
    </location>
</feature>
<dbReference type="PROSITE" id="PS00710">
    <property type="entry name" value="PGM_PMM"/>
    <property type="match status" value="1"/>
</dbReference>
<gene>
    <name evidence="11" type="ORF">OKE68_06765</name>
</gene>
<dbReference type="PRINTS" id="PR00509">
    <property type="entry name" value="PGMPMM"/>
</dbReference>
<dbReference type="GO" id="GO:0005975">
    <property type="term" value="P:carbohydrate metabolic process"/>
    <property type="evidence" value="ECO:0007669"/>
    <property type="project" value="InterPro"/>
</dbReference>
<organism evidence="11 12">
    <name type="scientific">Riemerella anatipestifer</name>
    <name type="common">Moraxella anatipestifer</name>
    <dbReference type="NCBI Taxonomy" id="34085"/>
    <lineage>
        <taxon>Bacteria</taxon>
        <taxon>Pseudomonadati</taxon>
        <taxon>Bacteroidota</taxon>
        <taxon>Flavobacteriia</taxon>
        <taxon>Flavobacteriales</taxon>
        <taxon>Weeksellaceae</taxon>
        <taxon>Riemerella</taxon>
    </lineage>
</organism>
<dbReference type="Gene3D" id="3.40.120.10">
    <property type="entry name" value="Alpha-D-Glucose-1,6-Bisphosphate, subunit A, domain 3"/>
    <property type="match status" value="3"/>
</dbReference>
<dbReference type="CDD" id="cd05799">
    <property type="entry name" value="PGM2"/>
    <property type="match status" value="1"/>
</dbReference>
<protein>
    <submittedName>
        <fullName evidence="11">Phospho-sugar mutase</fullName>
    </submittedName>
</protein>
<dbReference type="Pfam" id="PF02880">
    <property type="entry name" value="PGM_PMM_III"/>
    <property type="match status" value="1"/>
</dbReference>
<comment type="similarity">
    <text evidence="2 7">Belongs to the phosphohexose mutase family.</text>
</comment>
<evidence type="ECO:0000256" key="2">
    <source>
        <dbReference type="ARBA" id="ARBA00010231"/>
    </source>
</evidence>
<evidence type="ECO:0000256" key="5">
    <source>
        <dbReference type="ARBA" id="ARBA00022842"/>
    </source>
</evidence>
<evidence type="ECO:0000256" key="7">
    <source>
        <dbReference type="RuleBase" id="RU004326"/>
    </source>
</evidence>
<dbReference type="InterPro" id="IPR005846">
    <property type="entry name" value="A-D-PHexomutase_a/b/a-III"/>
</dbReference>
<evidence type="ECO:0000259" key="10">
    <source>
        <dbReference type="Pfam" id="PF02880"/>
    </source>
</evidence>
<keyword evidence="4 7" id="KW-0479">Metal-binding</keyword>
<dbReference type="GO" id="GO:0000287">
    <property type="term" value="F:magnesium ion binding"/>
    <property type="evidence" value="ECO:0007669"/>
    <property type="project" value="InterPro"/>
</dbReference>
<name>A0AAP3AL89_RIEAN</name>
<feature type="domain" description="Alpha-D-phosphohexomutase alpha/beta/alpha" evidence="9">
    <location>
        <begin position="204"/>
        <end position="306"/>
    </location>
</feature>
<dbReference type="InterPro" id="IPR036900">
    <property type="entry name" value="A-D-PHexomutase_C_sf"/>
</dbReference>
<dbReference type="InterPro" id="IPR005845">
    <property type="entry name" value="A-D-PHexomutase_a/b/a-II"/>
</dbReference>
<evidence type="ECO:0000256" key="3">
    <source>
        <dbReference type="ARBA" id="ARBA00022553"/>
    </source>
</evidence>
<keyword evidence="3" id="KW-0597">Phosphoprotein</keyword>
<keyword evidence="5 7" id="KW-0460">Magnesium</keyword>
<evidence type="ECO:0000256" key="1">
    <source>
        <dbReference type="ARBA" id="ARBA00001946"/>
    </source>
</evidence>
<dbReference type="GO" id="GO:0006166">
    <property type="term" value="P:purine ribonucleoside salvage"/>
    <property type="evidence" value="ECO:0007669"/>
    <property type="project" value="TreeGrafter"/>
</dbReference>
<dbReference type="AlphaFoldDB" id="A0AAP3AL89"/>
<dbReference type="PANTHER" id="PTHR45745">
    <property type="entry name" value="PHOSPHOMANNOMUTASE 45A"/>
    <property type="match status" value="1"/>
</dbReference>
<sequence>MNTVDKAKLWLTEAFDEETRQTVKQLIDTNSPELEDAFYKNLEFGTGGMRGIMGVGTNRLNKYTLGQATQGLANYLHQQFPNQEIKVAIAYDVRNNSKEFGKIVADVLTANGIKVLLFKEHRPTPELSFTVRDKKCNAGIVLTASHNPPEYNGYKVYWNDGAQIVPPNDAEIINEVLNTKYEDINFNGNDSLIEWVGEEQDEVYIRMCMENSLYQKDKLGYDNLNIVFTSIHGTTYTTIPQALAKAGFTKVDLVKEQMIPSGNFPTVESPNPEEPAALTMAMDLAKVTNADIVIGTDPDGDRLGIAVRNLDGEMQLLNGNQTNMILTDYILSQWQKQGRITGTEFIGSTIVTSDVFFDLAKSYGVECKMGLTGFKWIGKMIREVEGKQKFICGGEESFGFMTGDFVRDKDSCGSILLACEVAAWCKAQGKTMYQYMIEIYQRLGLYQEALVNVVKKGKEGAEQIKKMMTDFRNNPATLLAGSKVVLVKDYQEQTAWDLNKNEKQPMTDIPKSNVLIYYTEDGTKVAIRPSGTEPKIKFYFSALDKIESEKDFKSKIEILNEKIEVIKKDLGLV</sequence>
<evidence type="ECO:0000259" key="8">
    <source>
        <dbReference type="Pfam" id="PF02878"/>
    </source>
</evidence>
<evidence type="ECO:0000256" key="6">
    <source>
        <dbReference type="ARBA" id="ARBA00023235"/>
    </source>
</evidence>
<dbReference type="EMBL" id="JAOZYT010000036">
    <property type="protein sequence ID" value="MCW0524010.1"/>
    <property type="molecule type" value="Genomic_DNA"/>
</dbReference>
<dbReference type="SUPFAM" id="SSF55957">
    <property type="entry name" value="Phosphoglucomutase, C-terminal domain"/>
    <property type="match status" value="1"/>
</dbReference>
<proteinExistence type="inferred from homology"/>
<dbReference type="Proteomes" id="UP001207440">
    <property type="component" value="Unassembled WGS sequence"/>
</dbReference>
<dbReference type="SUPFAM" id="SSF53738">
    <property type="entry name" value="Phosphoglucomutase, first 3 domains"/>
    <property type="match status" value="3"/>
</dbReference>
<dbReference type="InterPro" id="IPR005841">
    <property type="entry name" value="Alpha-D-phosphohexomutase_SF"/>
</dbReference>
<feature type="domain" description="Alpha-D-phosphohexomutase alpha/beta/alpha" evidence="10">
    <location>
        <begin position="318"/>
        <end position="442"/>
    </location>
</feature>
<reference evidence="11" key="1">
    <citation type="submission" date="2022-10" db="EMBL/GenBank/DDBJ databases">
        <title>Sifting through the core-genome to identify putative cross-protective antigens against Riemerella anatipestifer.</title>
        <authorList>
            <person name="Zheng X."/>
            <person name="Zhang W."/>
        </authorList>
    </citation>
    <scope>NUCLEOTIDE SEQUENCE</scope>
    <source>
        <strain evidence="11">ZWRA178</strain>
    </source>
</reference>
<evidence type="ECO:0000256" key="4">
    <source>
        <dbReference type="ARBA" id="ARBA00022723"/>
    </source>
</evidence>
<evidence type="ECO:0000259" key="9">
    <source>
        <dbReference type="Pfam" id="PF02879"/>
    </source>
</evidence>
<accession>A0AAP3AL89</accession>
<comment type="caution">
    <text evidence="11">The sequence shown here is derived from an EMBL/GenBank/DDBJ whole genome shotgun (WGS) entry which is preliminary data.</text>
</comment>
<dbReference type="InterPro" id="IPR005844">
    <property type="entry name" value="A-D-PHexomutase_a/b/a-I"/>
</dbReference>
<dbReference type="GO" id="GO:0008973">
    <property type="term" value="F:phosphopentomutase activity"/>
    <property type="evidence" value="ECO:0007669"/>
    <property type="project" value="TreeGrafter"/>
</dbReference>
<dbReference type="Gene3D" id="3.30.310.50">
    <property type="entry name" value="Alpha-D-phosphohexomutase, C-terminal domain"/>
    <property type="match status" value="1"/>
</dbReference>
<keyword evidence="6" id="KW-0413">Isomerase</keyword>